<keyword evidence="2" id="KW-1185">Reference proteome</keyword>
<dbReference type="KEGG" id="dtl:H8F01_09430"/>
<evidence type="ECO:0000313" key="2">
    <source>
        <dbReference type="Proteomes" id="UP000515873"/>
    </source>
</evidence>
<dbReference type="RefSeq" id="WP_187058768.1">
    <property type="nucleotide sequence ID" value="NZ_CP060412.1"/>
</dbReference>
<dbReference type="EMBL" id="CP060412">
    <property type="protein sequence ID" value="QNK03298.1"/>
    <property type="molecule type" value="Genomic_DNA"/>
</dbReference>
<dbReference type="AlphaFoldDB" id="A0A7G8Q940"/>
<protein>
    <submittedName>
        <fullName evidence="1">Uncharacterized protein</fullName>
    </submittedName>
</protein>
<accession>A0A7G8Q940</accession>
<sequence length="139" mass="15348">MHFVVDIAPVVQTVRGYADDAIRTLRDVHGLSLDHSLESLAHVDDVLALSRDGGASTDAVTRALYAFGSYAGEVVREQEPARWIEPPEGDHGAWDDLFPFVRLLDGREWRPIGLAFLAFMDGPQHSLLQSARELLATPE</sequence>
<gene>
    <name evidence="1" type="ORF">H8F01_09430</name>
</gene>
<organism evidence="1 2">
    <name type="scientific">Dyella telluris</name>
    <dbReference type="NCBI Taxonomy" id="2763498"/>
    <lineage>
        <taxon>Bacteria</taxon>
        <taxon>Pseudomonadati</taxon>
        <taxon>Pseudomonadota</taxon>
        <taxon>Gammaproteobacteria</taxon>
        <taxon>Lysobacterales</taxon>
        <taxon>Rhodanobacteraceae</taxon>
        <taxon>Dyella</taxon>
    </lineage>
</organism>
<dbReference type="Proteomes" id="UP000515873">
    <property type="component" value="Chromosome"/>
</dbReference>
<reference evidence="1 2" key="1">
    <citation type="submission" date="2020-08" db="EMBL/GenBank/DDBJ databases">
        <title>Dyella sp. G9 isolated from forest soil.</title>
        <authorList>
            <person name="Fu J."/>
            <person name="Qiu L."/>
        </authorList>
    </citation>
    <scope>NUCLEOTIDE SEQUENCE [LARGE SCALE GENOMIC DNA]</scope>
    <source>
        <strain evidence="1 2">G9</strain>
    </source>
</reference>
<proteinExistence type="predicted"/>
<evidence type="ECO:0000313" key="1">
    <source>
        <dbReference type="EMBL" id="QNK03298.1"/>
    </source>
</evidence>
<name>A0A7G8Q940_9GAMM</name>